<comment type="caution">
    <text evidence="3">The sequence shown here is derived from an EMBL/GenBank/DDBJ whole genome shotgun (WGS) entry which is preliminary data.</text>
</comment>
<dbReference type="InterPro" id="IPR029058">
    <property type="entry name" value="AB_hydrolase_fold"/>
</dbReference>
<feature type="domain" description="AB hydrolase-1" evidence="2">
    <location>
        <begin position="41"/>
        <end position="297"/>
    </location>
</feature>
<sequence>MAPPDPSIVRLEGPWRHLDVRANGLRFHAVESDVGVPADRPLVLMLHGFGEFWYSWRHQLTALAQAGYRAVAVDLRGYGDSDKPPRGYDGWTLAGDTNGLIRSLGHSSATLIGHADGGLVCWGTATLHPRVVSRIAVLASPHPRALRSAVLRDRRQRDAFLGGFLYKQLPRFGERTLTRNDGAFLVDYFRQRAGARWRESRDFDEALGLNRQAVQIPGVAHCTLEYQRWAYRSQFRPDGARFMELMDKPVGVPVLALRGRDDTYIAEPTMTASREWAPRFDYRDVPGAGHFVHEEQPERTTALLLDWLAADA</sequence>
<evidence type="ECO:0000313" key="4">
    <source>
        <dbReference type="Proteomes" id="UP000444980"/>
    </source>
</evidence>
<dbReference type="RefSeq" id="WP_161926001.1">
    <property type="nucleotide sequence ID" value="NZ_BJOU01000001.1"/>
</dbReference>
<dbReference type="Proteomes" id="UP000444980">
    <property type="component" value="Unassembled WGS sequence"/>
</dbReference>
<dbReference type="EMBL" id="BJOU01000001">
    <property type="protein sequence ID" value="GED96548.1"/>
    <property type="molecule type" value="Genomic_DNA"/>
</dbReference>
<name>A0A7M3SV74_9ACTN</name>
<dbReference type="SUPFAM" id="SSF53474">
    <property type="entry name" value="alpha/beta-Hydrolases"/>
    <property type="match status" value="1"/>
</dbReference>
<evidence type="ECO:0000313" key="3">
    <source>
        <dbReference type="EMBL" id="GED96548.1"/>
    </source>
</evidence>
<evidence type="ECO:0000256" key="1">
    <source>
        <dbReference type="ARBA" id="ARBA00022801"/>
    </source>
</evidence>
<gene>
    <name evidence="3" type="ORF">nbrc107697_05870</name>
</gene>
<dbReference type="GO" id="GO:0016787">
    <property type="term" value="F:hydrolase activity"/>
    <property type="evidence" value="ECO:0007669"/>
    <property type="project" value="UniProtKB-KW"/>
</dbReference>
<keyword evidence="1 3" id="KW-0378">Hydrolase</keyword>
<dbReference type="PANTHER" id="PTHR43329">
    <property type="entry name" value="EPOXIDE HYDROLASE"/>
    <property type="match status" value="1"/>
</dbReference>
<dbReference type="PRINTS" id="PR00111">
    <property type="entry name" value="ABHYDROLASE"/>
</dbReference>
<reference evidence="4" key="1">
    <citation type="submission" date="2019-06" db="EMBL/GenBank/DDBJ databases">
        <title>Gordonia isolated from sludge of a wastewater treatment plant.</title>
        <authorList>
            <person name="Tamura T."/>
            <person name="Aoyama K."/>
            <person name="Kang Y."/>
            <person name="Saito S."/>
            <person name="Akiyama N."/>
            <person name="Yazawa K."/>
            <person name="Gonoi T."/>
            <person name="Mikami Y."/>
        </authorList>
    </citation>
    <scope>NUCLEOTIDE SEQUENCE [LARGE SCALE GENOMIC DNA]</scope>
    <source>
        <strain evidence="4">NBRC 107697</strain>
    </source>
</reference>
<dbReference type="PRINTS" id="PR00412">
    <property type="entry name" value="EPOXHYDRLASE"/>
</dbReference>
<dbReference type="InterPro" id="IPR000073">
    <property type="entry name" value="AB_hydrolase_1"/>
</dbReference>
<dbReference type="OrthoDB" id="2987348at2"/>
<dbReference type="Gene3D" id="3.40.50.1820">
    <property type="entry name" value="alpha/beta hydrolase"/>
    <property type="match status" value="1"/>
</dbReference>
<dbReference type="InterPro" id="IPR000639">
    <property type="entry name" value="Epox_hydrolase-like"/>
</dbReference>
<evidence type="ECO:0000259" key="2">
    <source>
        <dbReference type="Pfam" id="PF00561"/>
    </source>
</evidence>
<dbReference type="Pfam" id="PF00561">
    <property type="entry name" value="Abhydrolase_1"/>
    <property type="match status" value="1"/>
</dbReference>
<dbReference type="AlphaFoldDB" id="A0A7M3SV74"/>
<keyword evidence="4" id="KW-1185">Reference proteome</keyword>
<accession>A0A7M3SV74</accession>
<protein>
    <submittedName>
        <fullName evidence="3">Alpha/beta hydrolase</fullName>
    </submittedName>
</protein>
<organism evidence="3 4">
    <name type="scientific">Gordonia crocea</name>
    <dbReference type="NCBI Taxonomy" id="589162"/>
    <lineage>
        <taxon>Bacteria</taxon>
        <taxon>Bacillati</taxon>
        <taxon>Actinomycetota</taxon>
        <taxon>Actinomycetes</taxon>
        <taxon>Mycobacteriales</taxon>
        <taxon>Gordoniaceae</taxon>
        <taxon>Gordonia</taxon>
    </lineage>
</organism>
<proteinExistence type="predicted"/>